<dbReference type="PROSITE" id="PS50887">
    <property type="entry name" value="GGDEF"/>
    <property type="match status" value="1"/>
</dbReference>
<feature type="transmembrane region" description="Helical" evidence="3">
    <location>
        <begin position="33"/>
        <end position="54"/>
    </location>
</feature>
<dbReference type="GO" id="GO:0052621">
    <property type="term" value="F:diguanylate cyclase activity"/>
    <property type="evidence" value="ECO:0007669"/>
    <property type="project" value="UniProtKB-EC"/>
</dbReference>
<accession>E0RTZ7</accession>
<dbReference type="Gene3D" id="3.30.70.270">
    <property type="match status" value="1"/>
</dbReference>
<dbReference type="CDD" id="cd01949">
    <property type="entry name" value="GGDEF"/>
    <property type="match status" value="1"/>
</dbReference>
<evidence type="ECO:0000313" key="6">
    <source>
        <dbReference type="Proteomes" id="UP000001296"/>
    </source>
</evidence>
<comment type="catalytic activity">
    <reaction evidence="2">
        <text>2 GTP = 3',3'-c-di-GMP + 2 diphosphate</text>
        <dbReference type="Rhea" id="RHEA:24898"/>
        <dbReference type="ChEBI" id="CHEBI:33019"/>
        <dbReference type="ChEBI" id="CHEBI:37565"/>
        <dbReference type="ChEBI" id="CHEBI:58805"/>
        <dbReference type="EC" id="2.7.7.65"/>
    </reaction>
</comment>
<dbReference type="PANTHER" id="PTHR45138">
    <property type="entry name" value="REGULATORY COMPONENTS OF SENSORY TRANSDUCTION SYSTEM"/>
    <property type="match status" value="1"/>
</dbReference>
<dbReference type="EC" id="2.7.7.65" evidence="1"/>
<dbReference type="Proteomes" id="UP000001296">
    <property type="component" value="Chromosome"/>
</dbReference>
<dbReference type="HOGENOM" id="CLU_000445_11_1_12"/>
<protein>
    <recommendedName>
        <fullName evidence="1">diguanylate cyclase</fullName>
        <ecNumber evidence="1">2.7.7.65</ecNumber>
    </recommendedName>
</protein>
<dbReference type="SMART" id="SM00267">
    <property type="entry name" value="GGDEF"/>
    <property type="match status" value="1"/>
</dbReference>
<name>E0RTZ7_WINT6</name>
<evidence type="ECO:0000256" key="2">
    <source>
        <dbReference type="ARBA" id="ARBA00034247"/>
    </source>
</evidence>
<dbReference type="FunFam" id="3.30.70.270:FF:000001">
    <property type="entry name" value="Diguanylate cyclase domain protein"/>
    <property type="match status" value="1"/>
</dbReference>
<keyword evidence="3" id="KW-1133">Transmembrane helix</keyword>
<dbReference type="RefSeq" id="WP_013312894.1">
    <property type="nucleotide sequence ID" value="NC_014484.1"/>
</dbReference>
<keyword evidence="3" id="KW-0812">Transmembrane</keyword>
<organism evidence="5 6">
    <name type="scientific">Winmispira thermophila (strain ATCC 49972 / DSM 6192 / RI 19.B1)</name>
    <name type="common">Spirochaeta thermophila</name>
    <dbReference type="NCBI Taxonomy" id="665571"/>
    <lineage>
        <taxon>Bacteria</taxon>
        <taxon>Pseudomonadati</taxon>
        <taxon>Spirochaetota</taxon>
        <taxon>Spirochaetia</taxon>
        <taxon>Winmispirales</taxon>
        <taxon>Winmispiraceae</taxon>
        <taxon>Winmispira</taxon>
    </lineage>
</organism>
<reference key="1">
    <citation type="submission" date="2009-08" db="EMBL/GenBank/DDBJ databases">
        <title>The genome sequence of Spirochaeta thermophila DSM6192.</title>
        <authorList>
            <person name="Angelov A."/>
            <person name="Mientus M."/>
            <person name="Wittenberg S."/>
            <person name="Lehmann R."/>
            <person name="Liesegang H."/>
            <person name="Daniel R."/>
            <person name="Liebl W."/>
        </authorList>
    </citation>
    <scope>NUCLEOTIDE SEQUENCE</scope>
    <source>
        <strain>DSM 6192</strain>
    </source>
</reference>
<evidence type="ECO:0000259" key="4">
    <source>
        <dbReference type="PROSITE" id="PS50887"/>
    </source>
</evidence>
<feature type="transmembrane region" description="Helical" evidence="3">
    <location>
        <begin position="95"/>
        <end position="117"/>
    </location>
</feature>
<evidence type="ECO:0000313" key="5">
    <source>
        <dbReference type="EMBL" id="ADN01053.1"/>
    </source>
</evidence>
<sequence>MRLRTYHAVVVLVATMVVEALAFWVSFPFEVPYWDVWMFFRVAMLVIALTWLVLLRKEFVQLRYMLTLFLGIWALVVAVWGELLAAAFWPGSVVIAVLNGFYVVALTGVTIGVMLLIRMYRMTISELSEKQRRLIELSITDDLTGLYNARYFYRRLEEEIARSRRYGRPLSLLFIDLDDFKRFNDTYGHLAGDRVLRKVARVLRESLRENDSAYRYGGEEFVIILPETGAEEGCVAAERVRRRIEVCSFRGKEKVKVTASVGVVEYREGDAIEDFVRRADQAMYKAKAEGKNRIFLVD</sequence>
<dbReference type="eggNOG" id="COG3706">
    <property type="taxonomic scope" value="Bacteria"/>
</dbReference>
<evidence type="ECO:0000256" key="3">
    <source>
        <dbReference type="SAM" id="Phobius"/>
    </source>
</evidence>
<feature type="domain" description="GGDEF" evidence="4">
    <location>
        <begin position="168"/>
        <end position="298"/>
    </location>
</feature>
<dbReference type="EMBL" id="CP001698">
    <property type="protein sequence ID" value="ADN01053.1"/>
    <property type="molecule type" value="Genomic_DNA"/>
</dbReference>
<dbReference type="InterPro" id="IPR029787">
    <property type="entry name" value="Nucleotide_cyclase"/>
</dbReference>
<dbReference type="PaxDb" id="665571-STHERM_c00770"/>
<evidence type="ECO:0000256" key="1">
    <source>
        <dbReference type="ARBA" id="ARBA00012528"/>
    </source>
</evidence>
<dbReference type="InterPro" id="IPR000160">
    <property type="entry name" value="GGDEF_dom"/>
</dbReference>
<dbReference type="PANTHER" id="PTHR45138:SF9">
    <property type="entry name" value="DIGUANYLATE CYCLASE DGCM-RELATED"/>
    <property type="match status" value="1"/>
</dbReference>
<dbReference type="NCBIfam" id="TIGR00254">
    <property type="entry name" value="GGDEF"/>
    <property type="match status" value="1"/>
</dbReference>
<dbReference type="InterPro" id="IPR050469">
    <property type="entry name" value="Diguanylate_Cyclase"/>
</dbReference>
<dbReference type="InterPro" id="IPR043128">
    <property type="entry name" value="Rev_trsase/Diguanyl_cyclase"/>
</dbReference>
<reference evidence="5 6" key="2">
    <citation type="journal article" date="2010" name="J. Bacteriol.">
        <title>Genome sequence of the polysaccharide-degrading, thermophilic anaerobe Spirochaeta thermophila DSM 6192.</title>
        <authorList>
            <person name="Angelov A."/>
            <person name="Liebl S."/>
            <person name="Ballschmiter M."/>
            <person name="Bomeke M."/>
            <person name="Lehmann R."/>
            <person name="Liesegang H."/>
            <person name="Daniel R."/>
            <person name="Liebl W."/>
        </authorList>
    </citation>
    <scope>NUCLEOTIDE SEQUENCE [LARGE SCALE GENOMIC DNA]</scope>
    <source>
        <strain evidence="6">ATCC 49972 / DSM 6192 / RI 19.B1</strain>
    </source>
</reference>
<keyword evidence="3" id="KW-0472">Membrane</keyword>
<dbReference type="KEGG" id="sta:STHERM_c00770"/>
<feature type="transmembrane region" description="Helical" evidence="3">
    <location>
        <begin position="7"/>
        <end position="27"/>
    </location>
</feature>
<proteinExistence type="predicted"/>
<dbReference type="SUPFAM" id="SSF55073">
    <property type="entry name" value="Nucleotide cyclase"/>
    <property type="match status" value="1"/>
</dbReference>
<dbReference type="Pfam" id="PF00990">
    <property type="entry name" value="GGDEF"/>
    <property type="match status" value="1"/>
</dbReference>
<gene>
    <name evidence="5" type="ordered locus">STHERM_c00770</name>
</gene>
<dbReference type="AlphaFoldDB" id="E0RTZ7"/>
<feature type="transmembrane region" description="Helical" evidence="3">
    <location>
        <begin position="66"/>
        <end position="89"/>
    </location>
</feature>